<feature type="region of interest" description="Disordered" evidence="1">
    <location>
        <begin position="45"/>
        <end position="78"/>
    </location>
</feature>
<keyword evidence="2" id="KW-1133">Transmembrane helix</keyword>
<accession>A0A517SFG4</accession>
<sequence>MGSPLVVDCPKCGKTLKCPSAGEKERTVKCPACFTRFVVEPAPQSDPVVRRRRDAESAAELAPPVTRRPPARAKQKSRKKRAIRFDARLVAAGVVIVVLAVGIAAWDRLAPAARKRGGTLANAGGIDSFVAPTGPMTWLSNFTQTVIRLRVARLIDSPGWKALPQSADVQGRLAAVAAQIGFELPELESVMVGSTSLLLAAKPHSTPVVVAVLRLTKPLTPAEWKSRIAAGNHGRIEERSFNGHPIYVHSGALGVSAVYFADDRTVVSAPFDYLQRAIPKRGECSAESRFAGLSDDALLEVATAPQYVESNYDYFRGSRIERKPLLFSVQAGLNPGVELRAVSRFASEEVARQVESESRSITGSVADSWRAVLQQLDASPTSSPESQTLSRTGSAVVQSVRESTASLSGSTLTLRFNLPDSAVNDGLALAMQAPQTFSAFATLQQAVAASGANPPAPPPVADSTNDFAPIPGSDWKLLALPAYGVSIETPDVMPLVEVIDGPTPRMLRSYVLQRPHEVFEVFVTTFPAEVQAKMKQTGRSLDEYLEFFIRDEEKVIGSVPARVVSRKELRLGPHLGRETILQAGPRTRVMHNYITGSAQWSVEYHFDAGFENAADRERFFSSFKLIP</sequence>
<name>A0A517SFG4_9PLAN</name>
<dbReference type="Proteomes" id="UP000315700">
    <property type="component" value="Chromosome"/>
</dbReference>
<gene>
    <name evidence="3" type="ORF">Pan44_29130</name>
</gene>
<keyword evidence="2" id="KW-0472">Membrane</keyword>
<feature type="transmembrane region" description="Helical" evidence="2">
    <location>
        <begin position="85"/>
        <end position="106"/>
    </location>
</feature>
<evidence type="ECO:0000256" key="1">
    <source>
        <dbReference type="SAM" id="MobiDB-lite"/>
    </source>
</evidence>
<reference evidence="3 4" key="1">
    <citation type="submission" date="2019-02" db="EMBL/GenBank/DDBJ databases">
        <title>Deep-cultivation of Planctomycetes and their phenomic and genomic characterization uncovers novel biology.</title>
        <authorList>
            <person name="Wiegand S."/>
            <person name="Jogler M."/>
            <person name="Boedeker C."/>
            <person name="Pinto D."/>
            <person name="Vollmers J."/>
            <person name="Rivas-Marin E."/>
            <person name="Kohn T."/>
            <person name="Peeters S.H."/>
            <person name="Heuer A."/>
            <person name="Rast P."/>
            <person name="Oberbeckmann S."/>
            <person name="Bunk B."/>
            <person name="Jeske O."/>
            <person name="Meyerdierks A."/>
            <person name="Storesund J.E."/>
            <person name="Kallscheuer N."/>
            <person name="Luecker S."/>
            <person name="Lage O.M."/>
            <person name="Pohl T."/>
            <person name="Merkel B.J."/>
            <person name="Hornburger P."/>
            <person name="Mueller R.-W."/>
            <person name="Bruemmer F."/>
            <person name="Labrenz M."/>
            <person name="Spormann A.M."/>
            <person name="Op den Camp H."/>
            <person name="Overmann J."/>
            <person name="Amann R."/>
            <person name="Jetten M.S.M."/>
            <person name="Mascher T."/>
            <person name="Medema M.H."/>
            <person name="Devos D.P."/>
            <person name="Kaster A.-K."/>
            <person name="Ovreas L."/>
            <person name="Rohde M."/>
            <person name="Galperin M.Y."/>
            <person name="Jogler C."/>
        </authorList>
    </citation>
    <scope>NUCLEOTIDE SEQUENCE [LARGE SCALE GENOMIC DNA]</scope>
    <source>
        <strain evidence="3 4">Pan44</strain>
    </source>
</reference>
<keyword evidence="2" id="KW-0812">Transmembrane</keyword>
<dbReference type="KEGG" id="ccos:Pan44_29130"/>
<dbReference type="EMBL" id="CP036271">
    <property type="protein sequence ID" value="QDT54874.1"/>
    <property type="molecule type" value="Genomic_DNA"/>
</dbReference>
<dbReference type="RefSeq" id="WP_145030692.1">
    <property type="nucleotide sequence ID" value="NZ_CP036271.1"/>
</dbReference>
<dbReference type="InParanoid" id="A0A517SFG4"/>
<feature type="compositionally biased region" description="Basic residues" evidence="1">
    <location>
        <begin position="69"/>
        <end position="78"/>
    </location>
</feature>
<evidence type="ECO:0000256" key="2">
    <source>
        <dbReference type="SAM" id="Phobius"/>
    </source>
</evidence>
<organism evidence="3 4">
    <name type="scientific">Caulifigura coniformis</name>
    <dbReference type="NCBI Taxonomy" id="2527983"/>
    <lineage>
        <taxon>Bacteria</taxon>
        <taxon>Pseudomonadati</taxon>
        <taxon>Planctomycetota</taxon>
        <taxon>Planctomycetia</taxon>
        <taxon>Planctomycetales</taxon>
        <taxon>Planctomycetaceae</taxon>
        <taxon>Caulifigura</taxon>
    </lineage>
</organism>
<dbReference type="AlphaFoldDB" id="A0A517SFG4"/>
<proteinExistence type="predicted"/>
<evidence type="ECO:0000313" key="4">
    <source>
        <dbReference type="Proteomes" id="UP000315700"/>
    </source>
</evidence>
<protein>
    <submittedName>
        <fullName evidence="3">Uncharacterized protein</fullName>
    </submittedName>
</protein>
<evidence type="ECO:0000313" key="3">
    <source>
        <dbReference type="EMBL" id="QDT54874.1"/>
    </source>
</evidence>
<keyword evidence="4" id="KW-1185">Reference proteome</keyword>